<evidence type="ECO:0000256" key="2">
    <source>
        <dbReference type="ARBA" id="ARBA00022630"/>
    </source>
</evidence>
<dbReference type="RefSeq" id="WP_074764624.1">
    <property type="nucleotide sequence ID" value="NZ_FNWO01000001.1"/>
</dbReference>
<evidence type="ECO:0000256" key="4">
    <source>
        <dbReference type="ARBA" id="ARBA00022857"/>
    </source>
</evidence>
<keyword evidence="2" id="KW-0285">Flavoprotein</keyword>
<evidence type="ECO:0000256" key="1">
    <source>
        <dbReference type="ARBA" id="ARBA00001917"/>
    </source>
</evidence>
<dbReference type="PANTHER" id="PTHR43303">
    <property type="entry name" value="NADPH DEHYDROGENASE C23G7.10C-RELATED"/>
    <property type="match status" value="1"/>
</dbReference>
<dbReference type="InterPro" id="IPR044152">
    <property type="entry name" value="YqjM-like"/>
</dbReference>
<organism evidence="7 8">
    <name type="scientific">Magnetospirillum fulvum</name>
    <name type="common">Rhodospirillum fulvum</name>
    <dbReference type="NCBI Taxonomy" id="1082"/>
    <lineage>
        <taxon>Bacteria</taxon>
        <taxon>Pseudomonadati</taxon>
        <taxon>Pseudomonadota</taxon>
        <taxon>Alphaproteobacteria</taxon>
        <taxon>Rhodospirillales</taxon>
        <taxon>Rhodospirillaceae</taxon>
        <taxon>Magnetospirillum</taxon>
    </lineage>
</organism>
<comment type="cofactor">
    <cofactor evidence="1">
        <name>FMN</name>
        <dbReference type="ChEBI" id="CHEBI:58210"/>
    </cofactor>
</comment>
<evidence type="ECO:0000313" key="7">
    <source>
        <dbReference type="EMBL" id="SEH25402.1"/>
    </source>
</evidence>
<evidence type="ECO:0000259" key="6">
    <source>
        <dbReference type="Pfam" id="PF00724"/>
    </source>
</evidence>
<evidence type="ECO:0000256" key="5">
    <source>
        <dbReference type="ARBA" id="ARBA00023002"/>
    </source>
</evidence>
<dbReference type="PANTHER" id="PTHR43303:SF4">
    <property type="entry name" value="NADPH DEHYDROGENASE C23G7.10C-RELATED"/>
    <property type="match status" value="1"/>
</dbReference>
<dbReference type="CDD" id="cd02932">
    <property type="entry name" value="OYE_YqiM_FMN"/>
    <property type="match status" value="1"/>
</dbReference>
<dbReference type="GO" id="GO:0010181">
    <property type="term" value="F:FMN binding"/>
    <property type="evidence" value="ECO:0007669"/>
    <property type="project" value="InterPro"/>
</dbReference>
<keyword evidence="4" id="KW-0521">NADP</keyword>
<keyword evidence="5" id="KW-0560">Oxidoreductase</keyword>
<dbReference type="EMBL" id="FNWO01000001">
    <property type="protein sequence ID" value="SEH25402.1"/>
    <property type="molecule type" value="Genomic_DNA"/>
</dbReference>
<evidence type="ECO:0000313" key="8">
    <source>
        <dbReference type="Proteomes" id="UP000182983"/>
    </source>
</evidence>
<dbReference type="AlphaFoldDB" id="A0A1H6GRJ6"/>
<proteinExistence type="predicted"/>
<keyword evidence="3" id="KW-0288">FMN</keyword>
<name>A0A1H6GRJ6_MAGFU</name>
<reference evidence="8" key="1">
    <citation type="submission" date="2016-10" db="EMBL/GenBank/DDBJ databases">
        <authorList>
            <person name="Varghese N."/>
            <person name="Submissions S."/>
        </authorList>
    </citation>
    <scope>NUCLEOTIDE SEQUENCE [LARGE SCALE GENOMIC DNA]</scope>
    <source>
        <strain evidence="8">DSM 13234</strain>
    </source>
</reference>
<dbReference type="Pfam" id="PF00724">
    <property type="entry name" value="Oxidored_FMN"/>
    <property type="match status" value="1"/>
</dbReference>
<evidence type="ECO:0000256" key="3">
    <source>
        <dbReference type="ARBA" id="ARBA00022643"/>
    </source>
</evidence>
<feature type="domain" description="NADH:flavin oxidoreductase/NADH oxidase N-terminal" evidence="6">
    <location>
        <begin position="6"/>
        <end position="339"/>
    </location>
</feature>
<gene>
    <name evidence="7" type="ORF">SAMN04244559_00192</name>
</gene>
<dbReference type="GO" id="GO:0050661">
    <property type="term" value="F:NADP binding"/>
    <property type="evidence" value="ECO:0007669"/>
    <property type="project" value="InterPro"/>
</dbReference>
<dbReference type="GO" id="GO:0003959">
    <property type="term" value="F:NADPH dehydrogenase activity"/>
    <property type="evidence" value="ECO:0007669"/>
    <property type="project" value="InterPro"/>
</dbReference>
<dbReference type="InterPro" id="IPR013785">
    <property type="entry name" value="Aldolase_TIM"/>
</dbReference>
<keyword evidence="8" id="KW-1185">Reference proteome</keyword>
<sequence>MSQPILFQPLSLRGLTLSNRVGVAPMCQYSARDGQAQDWHVQHYGALAASGPGMVTIEATGVVPEGRISAYCLGLYDEASEAAMTRLVASLKHVGTSAVAIQLAHAGRKAAAMRSWDGGGPAPDGWPTLSASDLAFGPGWPAPKAATADDLDRVTEGFVQAAQRALRAGIDAIELHSAHGYLLHQFLSPLTNRRTDRYGGSLDNRMRFPLEVVAALRQAWPADKPLGIRISATDWAEGGWDIDEAVIYAQAFRDAGIDYVCVSTGGLVPDAKVPVGPGYQRPFARRIRAETGLVTRAVGLIASGLDAEATLQDGDADLIAIGRGFLDDPRWTWRAAEALGVELATPPQYIAARPRFWPGAALTRPKAK</sequence>
<dbReference type="OrthoDB" id="9804454at2"/>
<dbReference type="SUPFAM" id="SSF51395">
    <property type="entry name" value="FMN-linked oxidoreductases"/>
    <property type="match status" value="1"/>
</dbReference>
<dbReference type="Gene3D" id="3.20.20.70">
    <property type="entry name" value="Aldolase class I"/>
    <property type="match status" value="1"/>
</dbReference>
<accession>A0A1H6GRJ6</accession>
<dbReference type="InterPro" id="IPR001155">
    <property type="entry name" value="OxRdtase_FMN_N"/>
</dbReference>
<protein>
    <submittedName>
        <fullName evidence="7">NADPH2 dehydrogenase</fullName>
    </submittedName>
</protein>
<dbReference type="Proteomes" id="UP000182983">
    <property type="component" value="Unassembled WGS sequence"/>
</dbReference>